<comment type="caution">
    <text evidence="2">The sequence shown here is derived from an EMBL/GenBank/DDBJ whole genome shotgun (WGS) entry which is preliminary data.</text>
</comment>
<feature type="compositionally biased region" description="Basic and acidic residues" evidence="1">
    <location>
        <begin position="1"/>
        <end position="62"/>
    </location>
</feature>
<keyword evidence="3" id="KW-1185">Reference proteome</keyword>
<evidence type="ECO:0000256" key="1">
    <source>
        <dbReference type="SAM" id="MobiDB-lite"/>
    </source>
</evidence>
<organism evidence="2 3">
    <name type="scientific">Phytophthora fragariaefolia</name>
    <dbReference type="NCBI Taxonomy" id="1490495"/>
    <lineage>
        <taxon>Eukaryota</taxon>
        <taxon>Sar</taxon>
        <taxon>Stramenopiles</taxon>
        <taxon>Oomycota</taxon>
        <taxon>Peronosporomycetes</taxon>
        <taxon>Peronosporales</taxon>
        <taxon>Peronosporaceae</taxon>
        <taxon>Phytophthora</taxon>
    </lineage>
</organism>
<dbReference type="EMBL" id="BSXT01003261">
    <property type="protein sequence ID" value="GMF53325.1"/>
    <property type="molecule type" value="Genomic_DNA"/>
</dbReference>
<gene>
    <name evidence="2" type="ORF">Pfra01_002202100</name>
</gene>
<feature type="region of interest" description="Disordered" evidence="1">
    <location>
        <begin position="1"/>
        <end position="164"/>
    </location>
</feature>
<feature type="compositionally biased region" description="Basic and acidic residues" evidence="1">
    <location>
        <begin position="96"/>
        <end position="121"/>
    </location>
</feature>
<proteinExistence type="predicted"/>
<dbReference type="Proteomes" id="UP001165121">
    <property type="component" value="Unassembled WGS sequence"/>
</dbReference>
<evidence type="ECO:0000313" key="2">
    <source>
        <dbReference type="EMBL" id="GMF53325.1"/>
    </source>
</evidence>
<name>A0A9W7D612_9STRA</name>
<protein>
    <submittedName>
        <fullName evidence="2">Unnamed protein product</fullName>
    </submittedName>
</protein>
<accession>A0A9W7D612</accession>
<dbReference type="AlphaFoldDB" id="A0A9W7D612"/>
<reference evidence="2" key="1">
    <citation type="submission" date="2023-04" db="EMBL/GenBank/DDBJ databases">
        <title>Phytophthora fragariaefolia NBRC 109709.</title>
        <authorList>
            <person name="Ichikawa N."/>
            <person name="Sato H."/>
            <person name="Tonouchi N."/>
        </authorList>
    </citation>
    <scope>NUCLEOTIDE SEQUENCE</scope>
    <source>
        <strain evidence="2">NBRC 109709</strain>
    </source>
</reference>
<evidence type="ECO:0000313" key="3">
    <source>
        <dbReference type="Proteomes" id="UP001165121"/>
    </source>
</evidence>
<sequence length="179" mass="20205">MITDIMRIEERSSARDNAHQRSRSRDHPRRREDRRHDDSRDNYYKKDRRDRDNDRRRDDSRNTPRISLAEASIADMLAVLHGPDGRTTPNEFASARGRDHSDRSSDAGSERGSDDSWRSNEEWCGELPPDESGRFSLQPMKVNAGPPPKVAMPAPITGNTGATDSTATLTGIFVPMTDN</sequence>